<dbReference type="Proteomes" id="UP000468591">
    <property type="component" value="Unassembled WGS sequence"/>
</dbReference>
<proteinExistence type="predicted"/>
<evidence type="ECO:0000313" key="2">
    <source>
        <dbReference type="Proteomes" id="UP000468591"/>
    </source>
</evidence>
<protein>
    <submittedName>
        <fullName evidence="1">DUF3768 domain-containing protein</fullName>
    </submittedName>
</protein>
<name>A0A6P0CG49_9RHOB</name>
<dbReference type="EMBL" id="JAABNT010000040">
    <property type="protein sequence ID" value="NEK25119.1"/>
    <property type="molecule type" value="Genomic_DNA"/>
</dbReference>
<evidence type="ECO:0000313" key="1">
    <source>
        <dbReference type="EMBL" id="NEK25119.1"/>
    </source>
</evidence>
<reference evidence="1 2" key="1">
    <citation type="submission" date="2020-01" db="EMBL/GenBank/DDBJ databases">
        <title>Sulfitobacter sediminilitoris sp. nov., isolated from a tidal flat.</title>
        <authorList>
            <person name="Park S."/>
            <person name="Yoon J.-H."/>
        </authorList>
    </citation>
    <scope>NUCLEOTIDE SEQUENCE [LARGE SCALE GENOMIC DNA]</scope>
    <source>
        <strain evidence="1 2">JBTF-M27</strain>
    </source>
</reference>
<organism evidence="1 2">
    <name type="scientific">Sulfitobacter sediminilitoris</name>
    <dbReference type="NCBI Taxonomy" id="2698830"/>
    <lineage>
        <taxon>Bacteria</taxon>
        <taxon>Pseudomonadati</taxon>
        <taxon>Pseudomonadota</taxon>
        <taxon>Alphaproteobacteria</taxon>
        <taxon>Rhodobacterales</taxon>
        <taxon>Roseobacteraceae</taxon>
        <taxon>Sulfitobacter</taxon>
    </lineage>
</organism>
<comment type="caution">
    <text evidence="1">The sequence shown here is derived from an EMBL/GenBank/DDBJ whole genome shotgun (WGS) entry which is preliminary data.</text>
</comment>
<keyword evidence="2" id="KW-1185">Reference proteome</keyword>
<gene>
    <name evidence="1" type="ORF">GV827_22390</name>
</gene>
<dbReference type="AlphaFoldDB" id="A0A6P0CG49"/>
<accession>A0A6P0CG49</accession>
<dbReference type="RefSeq" id="WP_164356422.1">
    <property type="nucleotide sequence ID" value="NZ_JAABNT010000040.1"/>
</dbReference>
<dbReference type="InterPro" id="IPR022243">
    <property type="entry name" value="DUF3768"/>
</dbReference>
<sequence length="175" mass="19144">MGTPTISAEALGSVPRCQTCGSERVVKDAWACFNPASGLWEIEAVFDTARCHPCDSPTTLVWARAEEPPNQRVRELNDVFRTKGQGNGTILITQAVRANGEAFIQEVATAVRNFDAFSEDNDPWGEHDFGALEVCGQKVFFKIDCYDPTCSQGSENPANAALTHRVLTIMLASEY</sequence>
<dbReference type="Pfam" id="PF12599">
    <property type="entry name" value="DUF3768"/>
    <property type="match status" value="1"/>
</dbReference>